<accession>A0ABR7J3Y1</accession>
<dbReference type="SUPFAM" id="SSF51905">
    <property type="entry name" value="FAD/NAD(P)-binding domain"/>
    <property type="match status" value="1"/>
</dbReference>
<comment type="similarity">
    <text evidence="1">Belongs to the flavin monoamine oxidase family.</text>
</comment>
<dbReference type="InterPro" id="IPR036188">
    <property type="entry name" value="FAD/NAD-bd_sf"/>
</dbReference>
<evidence type="ECO:0000256" key="1">
    <source>
        <dbReference type="ARBA" id="ARBA00005995"/>
    </source>
</evidence>
<dbReference type="PANTHER" id="PTHR43563">
    <property type="entry name" value="AMINE OXIDASE"/>
    <property type="match status" value="1"/>
</dbReference>
<feature type="domain" description="Amine oxidase" evidence="2">
    <location>
        <begin position="13"/>
        <end position="78"/>
    </location>
</feature>
<dbReference type="SUPFAM" id="SSF54373">
    <property type="entry name" value="FAD-linked reductases, C-terminal domain"/>
    <property type="match status" value="1"/>
</dbReference>
<evidence type="ECO:0000313" key="4">
    <source>
        <dbReference type="Proteomes" id="UP000629963"/>
    </source>
</evidence>
<protein>
    <submittedName>
        <fullName evidence="3">FAD-dependent oxidoreductase</fullName>
    </submittedName>
</protein>
<organism evidence="3 4">
    <name type="scientific">Flavobacterium kayseriense</name>
    <dbReference type="NCBI Taxonomy" id="2764714"/>
    <lineage>
        <taxon>Bacteria</taxon>
        <taxon>Pseudomonadati</taxon>
        <taxon>Bacteroidota</taxon>
        <taxon>Flavobacteriia</taxon>
        <taxon>Flavobacteriales</taxon>
        <taxon>Flavobacteriaceae</taxon>
        <taxon>Flavobacterium</taxon>
    </lineage>
</organism>
<dbReference type="Proteomes" id="UP000629963">
    <property type="component" value="Unassembled WGS sequence"/>
</dbReference>
<reference evidence="3 4" key="1">
    <citation type="submission" date="2020-08" db="EMBL/GenBank/DDBJ databases">
        <title>Description of novel Flavobacterium F-380 isolate.</title>
        <authorList>
            <person name="Saticioglu I.B."/>
            <person name="Duman M."/>
            <person name="Altun S."/>
        </authorList>
    </citation>
    <scope>NUCLEOTIDE SEQUENCE [LARGE SCALE GENOMIC DNA]</scope>
    <source>
        <strain evidence="3 4">F-380</strain>
    </source>
</reference>
<evidence type="ECO:0000259" key="2">
    <source>
        <dbReference type="Pfam" id="PF01593"/>
    </source>
</evidence>
<name>A0ABR7J3Y1_9FLAO</name>
<dbReference type="EMBL" id="JACRUJ010000001">
    <property type="protein sequence ID" value="MBC5840254.1"/>
    <property type="molecule type" value="Genomic_DNA"/>
</dbReference>
<keyword evidence="4" id="KW-1185">Reference proteome</keyword>
<feature type="domain" description="Amine oxidase" evidence="2">
    <location>
        <begin position="91"/>
        <end position="347"/>
    </location>
</feature>
<comment type="caution">
    <text evidence="3">The sequence shown here is derived from an EMBL/GenBank/DDBJ whole genome shotgun (WGS) entry which is preliminary data.</text>
</comment>
<dbReference type="InterPro" id="IPR050703">
    <property type="entry name" value="Flavin_MAO"/>
</dbReference>
<proteinExistence type="inferred from homology"/>
<dbReference type="Pfam" id="PF01593">
    <property type="entry name" value="Amino_oxidase"/>
    <property type="match status" value="2"/>
</dbReference>
<dbReference type="RefSeq" id="WP_187008837.1">
    <property type="nucleotide sequence ID" value="NZ_JACRUI010000001.1"/>
</dbReference>
<dbReference type="InterPro" id="IPR002937">
    <property type="entry name" value="Amino_oxidase"/>
</dbReference>
<gene>
    <name evidence="3" type="ORF">H8R23_02450</name>
</gene>
<dbReference type="Gene3D" id="3.50.50.60">
    <property type="entry name" value="FAD/NAD(P)-binding domain"/>
    <property type="match status" value="2"/>
</dbReference>
<evidence type="ECO:0000313" key="3">
    <source>
        <dbReference type="EMBL" id="MBC5840254.1"/>
    </source>
</evidence>
<sequence length="350" mass="39184">MNNQKVIIIGAGLSGLMLAYLLKQKGIQSLVLEANSRIGGRINTITGASGVTIEMGATWFGNLHPTLLSFLDKLEISYFRQYTKGVSLFETMSFVPPQKFEIPDTEEPSYRIQGGTQTLINKLVAEIGVENIATSTKVKSIKEVHNQLELTDTNGNQFFADKVVSTIPPNLLIKTVVFEPNLPEDIVQVAKKTHTWMGESIKFAVEYTTPFWREKNFSGTLFSHASIAQEMYDHSTFDNTGFALKGFLNGGSHKLTLAERQEKVIKQLTCLFGKDAENYLAYHEKVWREEELAFVPYEELVMAHQNNGHITYQKSLYNNKFYFSGAETASINPGYMDGAINAAIHIASQF</sequence>
<dbReference type="PANTHER" id="PTHR43563:SF1">
    <property type="entry name" value="AMINE OXIDASE [FLAVIN-CONTAINING] B"/>
    <property type="match status" value="1"/>
</dbReference>